<dbReference type="SMART" id="SM00493">
    <property type="entry name" value="TOPRIM"/>
    <property type="match status" value="1"/>
</dbReference>
<dbReference type="Pfam" id="PF21175">
    <property type="entry name" value="RecR_C"/>
    <property type="match status" value="1"/>
</dbReference>
<keyword evidence="3 7" id="KW-0863">Zinc-finger</keyword>
<keyword evidence="5 7" id="KW-0233">DNA recombination</keyword>
<dbReference type="HAMAP" id="MF_00017">
    <property type="entry name" value="RecR"/>
    <property type="match status" value="1"/>
</dbReference>
<dbReference type="InterPro" id="IPR015967">
    <property type="entry name" value="Rcmb_RecR_Znf"/>
</dbReference>
<dbReference type="Pfam" id="PF13662">
    <property type="entry name" value="Toprim_4"/>
    <property type="match status" value="1"/>
</dbReference>
<accession>A0ABS8C0H3</accession>
<evidence type="ECO:0000256" key="2">
    <source>
        <dbReference type="ARBA" id="ARBA00022763"/>
    </source>
</evidence>
<dbReference type="CDD" id="cd01025">
    <property type="entry name" value="TOPRIM_recR"/>
    <property type="match status" value="1"/>
</dbReference>
<keyword evidence="10" id="KW-1185">Reference proteome</keyword>
<keyword evidence="1 7" id="KW-0479">Metal-binding</keyword>
<protein>
    <recommendedName>
        <fullName evidence="7">Recombination protein RecR</fullName>
    </recommendedName>
</protein>
<dbReference type="Gene3D" id="6.10.250.240">
    <property type="match status" value="1"/>
</dbReference>
<dbReference type="Pfam" id="PF02132">
    <property type="entry name" value="RecR_ZnF"/>
    <property type="match status" value="1"/>
</dbReference>
<dbReference type="InterPro" id="IPR006171">
    <property type="entry name" value="TOPRIM_dom"/>
</dbReference>
<dbReference type="PANTHER" id="PTHR30446:SF0">
    <property type="entry name" value="RECOMBINATION PROTEIN RECR"/>
    <property type="match status" value="1"/>
</dbReference>
<name>A0ABS8C0H3_9ALTE</name>
<proteinExistence type="inferred from homology"/>
<dbReference type="PROSITE" id="PS50880">
    <property type="entry name" value="TOPRIM"/>
    <property type="match status" value="1"/>
</dbReference>
<dbReference type="PROSITE" id="PS01300">
    <property type="entry name" value="RECR"/>
    <property type="match status" value="1"/>
</dbReference>
<organism evidence="9 10">
    <name type="scientific">Alishewanella maricola</name>
    <dbReference type="NCBI Taxonomy" id="2795740"/>
    <lineage>
        <taxon>Bacteria</taxon>
        <taxon>Pseudomonadati</taxon>
        <taxon>Pseudomonadota</taxon>
        <taxon>Gammaproteobacteria</taxon>
        <taxon>Alteromonadales</taxon>
        <taxon>Alteromonadaceae</taxon>
        <taxon>Alishewanella</taxon>
    </lineage>
</organism>
<evidence type="ECO:0000313" key="10">
    <source>
        <dbReference type="Proteomes" id="UP000633814"/>
    </source>
</evidence>
<keyword evidence="6 7" id="KW-0234">DNA repair</keyword>
<feature type="zinc finger region" description="C4-type" evidence="7">
    <location>
        <begin position="58"/>
        <end position="73"/>
    </location>
</feature>
<evidence type="ECO:0000256" key="3">
    <source>
        <dbReference type="ARBA" id="ARBA00022771"/>
    </source>
</evidence>
<dbReference type="InterPro" id="IPR023627">
    <property type="entry name" value="Rcmb_RecR"/>
</dbReference>
<keyword evidence="4 7" id="KW-0862">Zinc</keyword>
<dbReference type="Proteomes" id="UP000633814">
    <property type="component" value="Unassembled WGS sequence"/>
</dbReference>
<evidence type="ECO:0000256" key="1">
    <source>
        <dbReference type="ARBA" id="ARBA00022723"/>
    </source>
</evidence>
<dbReference type="RefSeq" id="WP_226749760.1">
    <property type="nucleotide sequence ID" value="NZ_JAEINI020000001.1"/>
</dbReference>
<keyword evidence="2 7" id="KW-0227">DNA damage</keyword>
<dbReference type="EMBL" id="JAEINI020000001">
    <property type="protein sequence ID" value="MCB5225673.1"/>
    <property type="molecule type" value="Genomic_DNA"/>
</dbReference>
<dbReference type="PANTHER" id="PTHR30446">
    <property type="entry name" value="RECOMBINATION PROTEIN RECR"/>
    <property type="match status" value="1"/>
</dbReference>
<feature type="domain" description="Toprim" evidence="8">
    <location>
        <begin position="82"/>
        <end position="177"/>
    </location>
</feature>
<comment type="function">
    <text evidence="7">May play a role in DNA repair. It seems to be involved in an RecBC-independent recombinational process of DNA repair. It may act with RecF and RecO.</text>
</comment>
<dbReference type="Gene3D" id="3.40.1360.10">
    <property type="match status" value="1"/>
</dbReference>
<dbReference type="InterPro" id="IPR000093">
    <property type="entry name" value="DNA_Rcmb_RecR"/>
</dbReference>
<reference evidence="9 10" key="1">
    <citation type="submission" date="2021-10" db="EMBL/GenBank/DDBJ databases">
        <title>Alishewanella koreense sp. nov. isolated from seawater of southwestern coast in South Korea and the proposal for the reclassification of Rheinheimera perlucida and Rheinheimera tuosuensis as Arsukibacterium perlucida and Arsukibacterium tuosuensis.</title>
        <authorList>
            <person name="Kim K.H."/>
            <person name="Ruan W."/>
            <person name="Kim K.R."/>
            <person name="Baek J.H."/>
            <person name="Jeon C.O."/>
        </authorList>
    </citation>
    <scope>NUCLEOTIDE SEQUENCE [LARGE SCALE GENOMIC DNA]</scope>
    <source>
        <strain evidence="9 10">16-MA</strain>
    </source>
</reference>
<evidence type="ECO:0000256" key="7">
    <source>
        <dbReference type="HAMAP-Rule" id="MF_00017"/>
    </source>
</evidence>
<evidence type="ECO:0000256" key="5">
    <source>
        <dbReference type="ARBA" id="ARBA00023172"/>
    </source>
</evidence>
<dbReference type="InterPro" id="IPR034137">
    <property type="entry name" value="TOPRIM_RecR"/>
</dbReference>
<comment type="caution">
    <text evidence="9">The sequence shown here is derived from an EMBL/GenBank/DDBJ whole genome shotgun (WGS) entry which is preliminary data.</text>
</comment>
<gene>
    <name evidence="7 9" type="primary">recR</name>
    <name evidence="9" type="ORF">JAO78_002455</name>
</gene>
<dbReference type="Gene3D" id="1.10.8.420">
    <property type="entry name" value="RecR Domain 1"/>
    <property type="match status" value="1"/>
</dbReference>
<dbReference type="NCBIfam" id="TIGR00615">
    <property type="entry name" value="recR"/>
    <property type="match status" value="1"/>
</dbReference>
<evidence type="ECO:0000259" key="8">
    <source>
        <dbReference type="PROSITE" id="PS50880"/>
    </source>
</evidence>
<sequence>MAKLTPLLQQLIEALRVLPGVGPKSAQRMAFQLLERNRSGGARLGTALVAAMEGIGQCQQCRTFSEHSLCAICSDVKRQQADVLCVVGSAADQLAIEHTGQFQGRYFVLMGYLSPLDGVGPAELGLDALAAQLAQGKLTELILATNPTVEGEATAFYIAELCQKYGCKVTRLAQGLPFGGELEYIDGTTLAHAFSGRKSF</sequence>
<dbReference type="Pfam" id="PF21176">
    <property type="entry name" value="RecR_HhH"/>
    <property type="match status" value="1"/>
</dbReference>
<evidence type="ECO:0000256" key="4">
    <source>
        <dbReference type="ARBA" id="ARBA00022833"/>
    </source>
</evidence>
<dbReference type="SUPFAM" id="SSF111304">
    <property type="entry name" value="Recombination protein RecR"/>
    <property type="match status" value="1"/>
</dbReference>
<evidence type="ECO:0000313" key="9">
    <source>
        <dbReference type="EMBL" id="MCB5225673.1"/>
    </source>
</evidence>
<evidence type="ECO:0000256" key="6">
    <source>
        <dbReference type="ARBA" id="ARBA00023204"/>
    </source>
</evidence>
<comment type="similarity">
    <text evidence="7">Belongs to the RecR family.</text>
</comment>